<comment type="pathway">
    <text evidence="1">Purine metabolism; 7-cyano-7-deazaguanine biosynthesis.</text>
</comment>
<dbReference type="InterPro" id="IPR038418">
    <property type="entry name" value="6-PTP_synth/QueD_sf"/>
</dbReference>
<dbReference type="GO" id="GO:0070497">
    <property type="term" value="F:6-carboxytetrahydropterin synthase activity"/>
    <property type="evidence" value="ECO:0007669"/>
    <property type="project" value="UniProtKB-EC"/>
</dbReference>
<dbReference type="RefSeq" id="WP_054341062.1">
    <property type="nucleotide sequence ID" value="NZ_FTOE01000016.1"/>
</dbReference>
<dbReference type="SUPFAM" id="SSF55620">
    <property type="entry name" value="Tetrahydrobiopterin biosynthesis enzymes-like"/>
    <property type="match status" value="2"/>
</dbReference>
<evidence type="ECO:0000256" key="6">
    <source>
        <dbReference type="ARBA" id="ARBA00048807"/>
    </source>
</evidence>
<keyword evidence="8" id="KW-1185">Reference proteome</keyword>
<comment type="catalytic activity">
    <reaction evidence="6">
        <text>7,8-dihydroneopterin 3'-triphosphate + H2O = 6-carboxy-5,6,7,8-tetrahydropterin + triphosphate + acetaldehyde + 2 H(+)</text>
        <dbReference type="Rhea" id="RHEA:27966"/>
        <dbReference type="ChEBI" id="CHEBI:15343"/>
        <dbReference type="ChEBI" id="CHEBI:15377"/>
        <dbReference type="ChEBI" id="CHEBI:15378"/>
        <dbReference type="ChEBI" id="CHEBI:18036"/>
        <dbReference type="ChEBI" id="CHEBI:58462"/>
        <dbReference type="ChEBI" id="CHEBI:61032"/>
        <dbReference type="EC" id="4.1.2.50"/>
    </reaction>
</comment>
<gene>
    <name evidence="7" type="ORF">SAMN05421760_11625</name>
</gene>
<proteinExistence type="inferred from homology"/>
<accession>A0A1N7PLB9</accession>
<dbReference type="InterPro" id="IPR007115">
    <property type="entry name" value="6-PTP_synth/QueD"/>
</dbReference>
<evidence type="ECO:0000256" key="1">
    <source>
        <dbReference type="ARBA" id="ARBA00005061"/>
    </source>
</evidence>
<evidence type="ECO:0000256" key="3">
    <source>
        <dbReference type="ARBA" id="ARBA00012982"/>
    </source>
</evidence>
<evidence type="ECO:0000256" key="4">
    <source>
        <dbReference type="ARBA" id="ARBA00018141"/>
    </source>
</evidence>
<dbReference type="EMBL" id="FTOE01000016">
    <property type="protein sequence ID" value="SIT11392.1"/>
    <property type="molecule type" value="Genomic_DNA"/>
</dbReference>
<evidence type="ECO:0000313" key="7">
    <source>
        <dbReference type="EMBL" id="SIT11392.1"/>
    </source>
</evidence>
<protein>
    <recommendedName>
        <fullName evidence="4">6-carboxy-5,6,7,8-tetrahydropterin synthase</fullName>
        <ecNumber evidence="3">4.1.2.50</ecNumber>
    </recommendedName>
    <alternativeName>
        <fullName evidence="5">Queuosine biosynthesis protein QueD</fullName>
    </alternativeName>
</protein>
<evidence type="ECO:0000256" key="2">
    <source>
        <dbReference type="ARBA" id="ARBA00008900"/>
    </source>
</evidence>
<name>A0A1N7PLB9_9GAMM</name>
<dbReference type="OrthoDB" id="5820615at2"/>
<evidence type="ECO:0000313" key="8">
    <source>
        <dbReference type="Proteomes" id="UP000185999"/>
    </source>
</evidence>
<dbReference type="AlphaFoldDB" id="A0A1N7PLB9"/>
<comment type="similarity">
    <text evidence="2">Belongs to the PTPS family. QueD subfamily.</text>
</comment>
<organism evidence="7 8">
    <name type="scientific">Neptunomonas antarctica</name>
    <dbReference type="NCBI Taxonomy" id="619304"/>
    <lineage>
        <taxon>Bacteria</taxon>
        <taxon>Pseudomonadati</taxon>
        <taxon>Pseudomonadota</taxon>
        <taxon>Gammaproteobacteria</taxon>
        <taxon>Oceanospirillales</taxon>
        <taxon>Oceanospirillaceae</taxon>
        <taxon>Neptunomonas</taxon>
    </lineage>
</organism>
<dbReference type="UniPathway" id="UPA00391"/>
<reference evidence="8" key="1">
    <citation type="submission" date="2017-01" db="EMBL/GenBank/DDBJ databases">
        <authorList>
            <person name="Varghese N."/>
            <person name="Submissions S."/>
        </authorList>
    </citation>
    <scope>NUCLEOTIDE SEQUENCE [LARGE SCALE GENOMIC DNA]</scope>
    <source>
        <strain evidence="8">DSM 22306</strain>
    </source>
</reference>
<dbReference type="Gene3D" id="3.30.479.10">
    <property type="entry name" value="6-pyruvoyl tetrahydropterin synthase/QueD"/>
    <property type="match status" value="2"/>
</dbReference>
<evidence type="ECO:0000256" key="5">
    <source>
        <dbReference type="ARBA" id="ARBA00031449"/>
    </source>
</evidence>
<dbReference type="EC" id="4.1.2.50" evidence="3"/>
<dbReference type="Pfam" id="PF01242">
    <property type="entry name" value="PTPS"/>
    <property type="match status" value="1"/>
</dbReference>
<dbReference type="STRING" id="619304.SAMN05421760_11625"/>
<dbReference type="Proteomes" id="UP000185999">
    <property type="component" value="Unassembled WGS sequence"/>
</dbReference>
<sequence length="278" mass="31724">MKLFVNNLTNVDFSYLHSSRGLMGESWLLQLELDGALNEQGMVCDFGVVKKLTREWMDSTIDHALLVPTKMNDIKIEHALGQTRVDWLYPNGKSFHCQSPSKAIVAVDVEEITPEAMAEWCRAQLIALFPQEVRGLNLRFVPEVIDGAFYHYSHGLQQHDGNCQRIAHGHRSRIEIFLNNERNHKLEQEWAARWHDIYIGTSAHRKESAEGMNTYEYRAPQGEFSLTLPTEYCSDIDTESTVEQIARHLAARIKQIRPLDDVMVRAYEGVGKGAVSQV</sequence>